<dbReference type="AlphaFoldDB" id="A0A9Q1K6X4"/>
<accession>A0A9Q1K6X4</accession>
<evidence type="ECO:0000313" key="2">
    <source>
        <dbReference type="Proteomes" id="UP001153076"/>
    </source>
</evidence>
<dbReference type="PANTHER" id="PTHR33240">
    <property type="entry name" value="OS08G0508500 PROTEIN"/>
    <property type="match status" value="1"/>
</dbReference>
<reference evidence="1" key="1">
    <citation type="submission" date="2022-04" db="EMBL/GenBank/DDBJ databases">
        <title>Carnegiea gigantea Genome sequencing and assembly v2.</title>
        <authorList>
            <person name="Copetti D."/>
            <person name="Sanderson M.J."/>
            <person name="Burquez A."/>
            <person name="Wojciechowski M.F."/>
        </authorList>
    </citation>
    <scope>NUCLEOTIDE SEQUENCE</scope>
    <source>
        <strain evidence="1">SGP5-SGP5p</strain>
        <tissue evidence="1">Aerial part</tissue>
    </source>
</reference>
<evidence type="ECO:0000313" key="1">
    <source>
        <dbReference type="EMBL" id="KAJ8437990.1"/>
    </source>
</evidence>
<proteinExistence type="predicted"/>
<dbReference type="Proteomes" id="UP001153076">
    <property type="component" value="Unassembled WGS sequence"/>
</dbReference>
<dbReference type="InterPro" id="IPR021109">
    <property type="entry name" value="Peptidase_aspartic_dom_sf"/>
</dbReference>
<comment type="caution">
    <text evidence="1">The sequence shown here is derived from an EMBL/GenBank/DDBJ whole genome shotgun (WGS) entry which is preliminary data.</text>
</comment>
<dbReference type="OrthoDB" id="2919534at2759"/>
<dbReference type="PANTHER" id="PTHR33240:SF17">
    <property type="entry name" value="EUKARYOTIC PEPTIDE CHAIN RELEASE FACTOR GTP-BINDING SUBUNIT-LIKE"/>
    <property type="match status" value="1"/>
</dbReference>
<sequence>MLILVDTCISANVITWDCLRKLKYPRRDITLLVHPILGFNKGDPIGVTHLPLRFGDKTKSKNLELDFLVVDVPMGYNVIWGSLTLHKVKAVIDSYLLQIQYEANDGREYYLVSIKSSVECPGTQGPTVQPFTEEALHHVIYRVRGLDNLYHRLDPERLRLEIADDQKTVLLEEECQDRTIQVGRKMIE</sequence>
<protein>
    <submittedName>
        <fullName evidence="1">Uncharacterized protein</fullName>
    </submittedName>
</protein>
<dbReference type="Gene3D" id="2.40.70.10">
    <property type="entry name" value="Acid Proteases"/>
    <property type="match status" value="1"/>
</dbReference>
<organism evidence="1 2">
    <name type="scientific">Carnegiea gigantea</name>
    <dbReference type="NCBI Taxonomy" id="171969"/>
    <lineage>
        <taxon>Eukaryota</taxon>
        <taxon>Viridiplantae</taxon>
        <taxon>Streptophyta</taxon>
        <taxon>Embryophyta</taxon>
        <taxon>Tracheophyta</taxon>
        <taxon>Spermatophyta</taxon>
        <taxon>Magnoliopsida</taxon>
        <taxon>eudicotyledons</taxon>
        <taxon>Gunneridae</taxon>
        <taxon>Pentapetalae</taxon>
        <taxon>Caryophyllales</taxon>
        <taxon>Cactineae</taxon>
        <taxon>Cactaceae</taxon>
        <taxon>Cactoideae</taxon>
        <taxon>Echinocereeae</taxon>
        <taxon>Carnegiea</taxon>
    </lineage>
</organism>
<dbReference type="EMBL" id="JAKOGI010000274">
    <property type="protein sequence ID" value="KAJ8437990.1"/>
    <property type="molecule type" value="Genomic_DNA"/>
</dbReference>
<gene>
    <name evidence="1" type="ORF">Cgig2_033723</name>
</gene>
<keyword evidence="2" id="KW-1185">Reference proteome</keyword>
<name>A0A9Q1K6X4_9CARY</name>